<dbReference type="RefSeq" id="WP_269750488.1">
    <property type="nucleotide sequence ID" value="NZ_FOOU01000018.1"/>
</dbReference>
<protein>
    <submittedName>
        <fullName evidence="2">Uncharacterized protein</fullName>
    </submittedName>
</protein>
<keyword evidence="1" id="KW-0472">Membrane</keyword>
<name>A0A1I2VPQ4_9GAMM</name>
<keyword evidence="3" id="KW-1185">Reference proteome</keyword>
<dbReference type="EMBL" id="FOOU01000018">
    <property type="protein sequence ID" value="SFG90389.1"/>
    <property type="molecule type" value="Genomic_DNA"/>
</dbReference>
<organism evidence="2 3">
    <name type="scientific">Neptunomonas qingdaonensis</name>
    <dbReference type="NCBI Taxonomy" id="1045558"/>
    <lineage>
        <taxon>Bacteria</taxon>
        <taxon>Pseudomonadati</taxon>
        <taxon>Pseudomonadota</taxon>
        <taxon>Gammaproteobacteria</taxon>
        <taxon>Oceanospirillales</taxon>
        <taxon>Oceanospirillaceae</taxon>
        <taxon>Neptunomonas</taxon>
    </lineage>
</organism>
<feature type="transmembrane region" description="Helical" evidence="1">
    <location>
        <begin position="14"/>
        <end position="35"/>
    </location>
</feature>
<proteinExistence type="predicted"/>
<gene>
    <name evidence="2" type="ORF">SAMN05216175_1184</name>
</gene>
<keyword evidence="1" id="KW-0812">Transmembrane</keyword>
<evidence type="ECO:0000256" key="1">
    <source>
        <dbReference type="SAM" id="Phobius"/>
    </source>
</evidence>
<keyword evidence="1" id="KW-1133">Transmembrane helix</keyword>
<reference evidence="3" key="1">
    <citation type="submission" date="2016-10" db="EMBL/GenBank/DDBJ databases">
        <authorList>
            <person name="Varghese N."/>
            <person name="Submissions S."/>
        </authorList>
    </citation>
    <scope>NUCLEOTIDE SEQUENCE [LARGE SCALE GENOMIC DNA]</scope>
    <source>
        <strain evidence="3">CGMCC 1.10971</strain>
    </source>
</reference>
<dbReference type="Proteomes" id="UP000198623">
    <property type="component" value="Unassembled WGS sequence"/>
</dbReference>
<dbReference type="AlphaFoldDB" id="A0A1I2VPQ4"/>
<accession>A0A1I2VPQ4</accession>
<sequence length="41" mass="4699">MAHHDEKFRDASGYSWIVINLIALAWVTMPVSIALTKVVQW</sequence>
<evidence type="ECO:0000313" key="2">
    <source>
        <dbReference type="EMBL" id="SFG90389.1"/>
    </source>
</evidence>
<evidence type="ECO:0000313" key="3">
    <source>
        <dbReference type="Proteomes" id="UP000198623"/>
    </source>
</evidence>